<dbReference type="GO" id="GO:0004315">
    <property type="term" value="F:3-oxoacyl-[acyl-carrier-protein] synthase activity"/>
    <property type="evidence" value="ECO:0007669"/>
    <property type="project" value="InterPro"/>
</dbReference>
<accession>A0A937D600</accession>
<dbReference type="Gene3D" id="1.10.1200.10">
    <property type="entry name" value="ACP-like"/>
    <property type="match status" value="1"/>
</dbReference>
<dbReference type="InterPro" id="IPR052568">
    <property type="entry name" value="PKS-FAS_Synthase"/>
</dbReference>
<dbReference type="Pfam" id="PF00550">
    <property type="entry name" value="PP-binding"/>
    <property type="match status" value="1"/>
</dbReference>
<dbReference type="PANTHER" id="PTHR43074">
    <property type="entry name" value="OMEGA-3 POLYUNSATURATED FATTY ACID SYNTHASE PFAB-RELATED"/>
    <property type="match status" value="1"/>
</dbReference>
<dbReference type="RefSeq" id="WP_201686369.1">
    <property type="nucleotide sequence ID" value="NZ_JAEQNA010000012.1"/>
</dbReference>
<dbReference type="PROSITE" id="PS52004">
    <property type="entry name" value="KS3_2"/>
    <property type="match status" value="1"/>
</dbReference>
<keyword evidence="8" id="KW-1185">Reference proteome</keyword>
<dbReference type="SMART" id="SM00825">
    <property type="entry name" value="PKS_KS"/>
    <property type="match status" value="1"/>
</dbReference>
<name>A0A937D600_9BURK</name>
<dbReference type="InterPro" id="IPR014031">
    <property type="entry name" value="Ketoacyl_synth_C"/>
</dbReference>
<keyword evidence="3" id="KW-0808">Transferase</keyword>
<sequence>MHAVPAGPARLATPVAVVGLGALFPGSADKIGFWRDILAGRDLVTDVPPTHWLIEDYFDPNPSAPDKIYAKRGAFLQASDFNPLEFAIPPANLPSTDTAQLLALLVAKQVLHDAAGTSFSKMDRSRMSVILGVASATELVTELSARMQRPVWAHALRQHGFDDAQVTAICDRISNQYVPWNENSFPGMLGNVVAGRIANRFDLAGTNCVIDAACASSLAALHLALLELESGHSDLVITGGVDALNDPLMYACFSKTPALSPTGDCRPFSAAADGTMLGEGLGMLALKRLSDAERDGDRIYAVIRGLGTSSDGQSKSIYAPVAEGQAKALRRSYAVAGYGPETVEMVEAHGTGTRAGDLAEFQGLTRVFGEAETGRTGWCALGSVKSQIGHTKAAAGIAGLFKAVMALHHKVLPPTIKVDQPSPALNLPASPFYLNTRARPWIRDSSHPRRASVSAFGFGGSNYHAALEEYTGPAPRRPRLRTQGHELLLVSASSAAQLIERCRALDLRPEVVAHAANQSLLAWSEGSHRLALVVSCDDAATTMTQALGRIERQPEQPFALPGGQVHYGVGASLGQVALLFSGQGSQYLEMGRDLAMSFDAAREVWDRAAGLGWGPNGLHGVVFPPPSFSDEERAQQERLLTETQWAQPAIGAVQLAQLALLRQVGIEPSAVAGHSFGEFTALAAAGSLSADDLLRVARRRGELMSGAATVPGAMTAVMNGPAGLEQQVQASGFGVVAANRNTPTQLVFSGDLRGIERLETWLAERQVEFRRLPVSTAFHSPLVAPAVEPLQAFLGGLDVRQPSLPVYANTTAQPYPAEPEAIRRQLAAQLASPVRFSEQIDNLYAAGVRVFLEVGPRGALSSFVEQTLSGRPHLAISLDRAGVDGVLMFCQALAKLAAAGVPMRPAELWREYAEPAAPAGKKPPLTVPILGVNYGRPYPPPPGTLPQRASSEPPAVALGAANAASPAAAELEFQQWMHHLNEAPAAQAAAPVAAAVSSTPVPPAIEVAIPDPAPPNVRADVSPELRDALLAVVSEKTGYPTDMLDLSLELEAGLGIDSIKRVEILSAFRERMPGLPEVAPSQLAALNTLGDVLAFMQAAAPAANEPTPSVRAEPFDQAQDRLVEAFANPSTLRQSSGQASSGRTEGAAAGQTTGSSEALRTT</sequence>
<keyword evidence="7" id="KW-0012">Acyltransferase</keyword>
<dbReference type="InterPro" id="IPR016036">
    <property type="entry name" value="Malonyl_transacylase_ACP-bd"/>
</dbReference>
<dbReference type="Proteomes" id="UP000613011">
    <property type="component" value="Unassembled WGS sequence"/>
</dbReference>
<dbReference type="InterPro" id="IPR018201">
    <property type="entry name" value="Ketoacyl_synth_AS"/>
</dbReference>
<dbReference type="SMART" id="SM00827">
    <property type="entry name" value="PKS_AT"/>
    <property type="match status" value="1"/>
</dbReference>
<dbReference type="InterPro" id="IPR009081">
    <property type="entry name" value="PP-bd_ACP"/>
</dbReference>
<reference evidence="7" key="1">
    <citation type="submission" date="2021-01" db="EMBL/GenBank/DDBJ databases">
        <title>Ramlibacter sp. strain AW1 16S ribosomal RNA gene Genome sequencing and assembly.</title>
        <authorList>
            <person name="Kang M."/>
        </authorList>
    </citation>
    <scope>NUCLEOTIDE SEQUENCE</scope>
    <source>
        <strain evidence="7">AW1</strain>
    </source>
</reference>
<comment type="caution">
    <text evidence="7">The sequence shown here is derived from an EMBL/GenBank/DDBJ whole genome shotgun (WGS) entry which is preliminary data.</text>
</comment>
<dbReference type="PROSITE" id="PS50075">
    <property type="entry name" value="CARRIER"/>
    <property type="match status" value="1"/>
</dbReference>
<dbReference type="GO" id="GO:0006633">
    <property type="term" value="P:fatty acid biosynthetic process"/>
    <property type="evidence" value="ECO:0007669"/>
    <property type="project" value="InterPro"/>
</dbReference>
<evidence type="ECO:0000313" key="8">
    <source>
        <dbReference type="Proteomes" id="UP000613011"/>
    </source>
</evidence>
<evidence type="ECO:0000259" key="6">
    <source>
        <dbReference type="PROSITE" id="PS52004"/>
    </source>
</evidence>
<dbReference type="InterPro" id="IPR020841">
    <property type="entry name" value="PKS_Beta-ketoAc_synthase_dom"/>
</dbReference>
<feature type="domain" description="Carrier" evidence="5">
    <location>
        <begin position="1020"/>
        <end position="1100"/>
    </location>
</feature>
<dbReference type="PANTHER" id="PTHR43074:SF1">
    <property type="entry name" value="BETA-KETOACYL SYNTHASE FAMILY PROTEIN-RELATED"/>
    <property type="match status" value="1"/>
</dbReference>
<feature type="compositionally biased region" description="Polar residues" evidence="4">
    <location>
        <begin position="1150"/>
        <end position="1162"/>
    </location>
</feature>
<dbReference type="EMBL" id="JAEQNA010000012">
    <property type="protein sequence ID" value="MBL0423230.1"/>
    <property type="molecule type" value="Genomic_DNA"/>
</dbReference>
<protein>
    <submittedName>
        <fullName evidence="7">Acyltransferase domain-containing protein</fullName>
    </submittedName>
</protein>
<proteinExistence type="predicted"/>
<dbReference type="Pfam" id="PF00698">
    <property type="entry name" value="Acyl_transf_1"/>
    <property type="match status" value="1"/>
</dbReference>
<evidence type="ECO:0000256" key="2">
    <source>
        <dbReference type="ARBA" id="ARBA00022553"/>
    </source>
</evidence>
<dbReference type="Pfam" id="PF02801">
    <property type="entry name" value="Ketoacyl-synt_C"/>
    <property type="match status" value="1"/>
</dbReference>
<dbReference type="InterPro" id="IPR016039">
    <property type="entry name" value="Thiolase-like"/>
</dbReference>
<evidence type="ECO:0000313" key="7">
    <source>
        <dbReference type="EMBL" id="MBL0423230.1"/>
    </source>
</evidence>
<dbReference type="InterPro" id="IPR036736">
    <property type="entry name" value="ACP-like_sf"/>
</dbReference>
<dbReference type="CDD" id="cd00833">
    <property type="entry name" value="PKS"/>
    <property type="match status" value="1"/>
</dbReference>
<dbReference type="InterPro" id="IPR016035">
    <property type="entry name" value="Acyl_Trfase/lysoPLipase"/>
</dbReference>
<dbReference type="Gene3D" id="3.40.47.10">
    <property type="match status" value="1"/>
</dbReference>
<dbReference type="PROSITE" id="PS00606">
    <property type="entry name" value="KS3_1"/>
    <property type="match status" value="1"/>
</dbReference>
<organism evidence="7 8">
    <name type="scientific">Ramlibacter aurantiacus</name>
    <dbReference type="NCBI Taxonomy" id="2801330"/>
    <lineage>
        <taxon>Bacteria</taxon>
        <taxon>Pseudomonadati</taxon>
        <taxon>Pseudomonadota</taxon>
        <taxon>Betaproteobacteria</taxon>
        <taxon>Burkholderiales</taxon>
        <taxon>Comamonadaceae</taxon>
        <taxon>Ramlibacter</taxon>
    </lineage>
</organism>
<dbReference type="AlphaFoldDB" id="A0A937D600"/>
<keyword evidence="1" id="KW-0596">Phosphopantetheine</keyword>
<evidence type="ECO:0000259" key="5">
    <source>
        <dbReference type="PROSITE" id="PS50075"/>
    </source>
</evidence>
<feature type="non-terminal residue" evidence="7">
    <location>
        <position position="1162"/>
    </location>
</feature>
<gene>
    <name evidence="7" type="ORF">JI739_23035</name>
</gene>
<evidence type="ECO:0000256" key="4">
    <source>
        <dbReference type="SAM" id="MobiDB-lite"/>
    </source>
</evidence>
<keyword evidence="2" id="KW-0597">Phosphoprotein</keyword>
<evidence type="ECO:0000256" key="1">
    <source>
        <dbReference type="ARBA" id="ARBA00022450"/>
    </source>
</evidence>
<dbReference type="InterPro" id="IPR014043">
    <property type="entry name" value="Acyl_transferase_dom"/>
</dbReference>
<feature type="compositionally biased region" description="Polar residues" evidence="4">
    <location>
        <begin position="1128"/>
        <end position="1143"/>
    </location>
</feature>
<dbReference type="Pfam" id="PF00109">
    <property type="entry name" value="ketoacyl-synt"/>
    <property type="match status" value="1"/>
</dbReference>
<feature type="region of interest" description="Disordered" evidence="4">
    <location>
        <begin position="1119"/>
        <end position="1162"/>
    </location>
</feature>
<dbReference type="InterPro" id="IPR014030">
    <property type="entry name" value="Ketoacyl_synth_N"/>
</dbReference>
<dbReference type="SUPFAM" id="SSF47336">
    <property type="entry name" value="ACP-like"/>
    <property type="match status" value="1"/>
</dbReference>
<dbReference type="InterPro" id="IPR001227">
    <property type="entry name" value="Ac_transferase_dom_sf"/>
</dbReference>
<dbReference type="SUPFAM" id="SSF53901">
    <property type="entry name" value="Thiolase-like"/>
    <property type="match status" value="1"/>
</dbReference>
<evidence type="ECO:0000256" key="3">
    <source>
        <dbReference type="ARBA" id="ARBA00022679"/>
    </source>
</evidence>
<dbReference type="SUPFAM" id="SSF55048">
    <property type="entry name" value="Probable ACP-binding domain of malonyl-CoA ACP transacylase"/>
    <property type="match status" value="1"/>
</dbReference>
<feature type="domain" description="Ketosynthase family 3 (KS3)" evidence="6">
    <location>
        <begin position="12"/>
        <end position="469"/>
    </location>
</feature>
<dbReference type="Gene3D" id="3.40.366.10">
    <property type="entry name" value="Malonyl-Coenzyme A Acyl Carrier Protein, domain 2"/>
    <property type="match status" value="1"/>
</dbReference>
<dbReference type="SUPFAM" id="SSF52151">
    <property type="entry name" value="FabD/lysophospholipase-like"/>
    <property type="match status" value="1"/>
</dbReference>